<dbReference type="PANTHER" id="PTHR13136:SF11">
    <property type="entry name" value="TESTIS-EXPRESSED PROTEIN 30"/>
    <property type="match status" value="1"/>
</dbReference>
<gene>
    <name evidence="2" type="ORF">MGA5115_02843</name>
    <name evidence="3" type="ORF">MGA5116_02247</name>
</gene>
<evidence type="ECO:0000313" key="2">
    <source>
        <dbReference type="EMBL" id="SBT18696.1"/>
    </source>
</evidence>
<protein>
    <submittedName>
        <fullName evidence="2">Alpha/beta hydrolase family protein</fullName>
    </submittedName>
</protein>
<dbReference type="Proteomes" id="UP000092840">
    <property type="component" value="Unassembled WGS sequence"/>
</dbReference>
<evidence type="ECO:0000259" key="1">
    <source>
        <dbReference type="Pfam" id="PF20408"/>
    </source>
</evidence>
<evidence type="ECO:0000313" key="4">
    <source>
        <dbReference type="Proteomes" id="UP000092840"/>
    </source>
</evidence>
<proteinExistence type="predicted"/>
<dbReference type="EMBL" id="FLRB01000013">
    <property type="protein sequence ID" value="SBT21651.1"/>
    <property type="molecule type" value="Genomic_DNA"/>
</dbReference>
<keyword evidence="2" id="KW-0378">Hydrolase</keyword>
<dbReference type="InterPro" id="IPR026555">
    <property type="entry name" value="NSL3/Tex30"/>
</dbReference>
<sequence>MGIPCHRATFLTNMIKVYLLHGAGAGHQSDFLQNFKQRFEDEVGLQVNPVTLDYMVQIETTGKMRPPPRIPKLVEEVQQKIDPETPIVLIGKSMGCRIIAELCASHNVQACIALGFPFYPAKKTDKHRLGHFEQTGGVPYYILQGTRDSLGNHEWVTEQNLPENVHVNWIEGADHDFRVLKRYNLSEQEVMQNLIAHCAVILHDYDIRR</sequence>
<reference evidence="2 5" key="2">
    <citation type="submission" date="2016-06" db="EMBL/GenBank/DDBJ databases">
        <authorList>
            <person name="Kjaerup R.B."/>
            <person name="Dalgaard T.S."/>
            <person name="Juul-Madsen H.R."/>
        </authorList>
    </citation>
    <scope>NUCLEOTIDE SEQUENCE [LARGE SCALE GENOMIC DNA]</scope>
    <source>
        <strain evidence="2 5">CECT 5115</strain>
    </source>
</reference>
<accession>A0A1C3JUD2</accession>
<dbReference type="Pfam" id="PF20408">
    <property type="entry name" value="Abhydrolase_11"/>
    <property type="match status" value="1"/>
</dbReference>
<dbReference type="InterPro" id="IPR029058">
    <property type="entry name" value="AB_hydrolase_fold"/>
</dbReference>
<dbReference type="PANTHER" id="PTHR13136">
    <property type="entry name" value="TESTIS DEVELOPMENT PROTEIN PRTD"/>
    <property type="match status" value="1"/>
</dbReference>
<dbReference type="Proteomes" id="UP000092871">
    <property type="component" value="Unassembled WGS sequence"/>
</dbReference>
<dbReference type="AlphaFoldDB" id="A0A1C3JUD2"/>
<name>A0A1C3JUD2_9GAMM</name>
<reference evidence="3 4" key="1">
    <citation type="submission" date="2016-06" db="EMBL/GenBank/DDBJ databases">
        <authorList>
            <person name="Rodrigo-Torres L."/>
            <person name="Arahal D.R."/>
        </authorList>
    </citation>
    <scope>NUCLEOTIDE SEQUENCE [LARGE SCALE GENOMIC DNA]</scope>
    <source>
        <strain evidence="3 4">CECT 5116</strain>
    </source>
</reference>
<keyword evidence="4" id="KW-1185">Reference proteome</keyword>
<evidence type="ECO:0000313" key="5">
    <source>
        <dbReference type="Proteomes" id="UP000092871"/>
    </source>
</evidence>
<dbReference type="EMBL" id="FLRA01000023">
    <property type="protein sequence ID" value="SBT18696.1"/>
    <property type="molecule type" value="Genomic_DNA"/>
</dbReference>
<evidence type="ECO:0000313" key="3">
    <source>
        <dbReference type="EMBL" id="SBT21651.1"/>
    </source>
</evidence>
<dbReference type="InterPro" id="IPR046879">
    <property type="entry name" value="KANL3/Tex30_Abhydrolase"/>
</dbReference>
<dbReference type="Gene3D" id="3.40.50.1820">
    <property type="entry name" value="alpha/beta hydrolase"/>
    <property type="match status" value="1"/>
</dbReference>
<dbReference type="RefSeq" id="WP_231872590.1">
    <property type="nucleotide sequence ID" value="NZ_FLRA01000023.1"/>
</dbReference>
<dbReference type="SUPFAM" id="SSF53474">
    <property type="entry name" value="alpha/beta-Hydrolases"/>
    <property type="match status" value="1"/>
</dbReference>
<organism evidence="2 5">
    <name type="scientific">Marinomonas gallaica</name>
    <dbReference type="NCBI Taxonomy" id="1806667"/>
    <lineage>
        <taxon>Bacteria</taxon>
        <taxon>Pseudomonadati</taxon>
        <taxon>Pseudomonadota</taxon>
        <taxon>Gammaproteobacteria</taxon>
        <taxon>Oceanospirillales</taxon>
        <taxon>Oceanospirillaceae</taxon>
        <taxon>Marinomonas</taxon>
    </lineage>
</organism>
<feature type="domain" description="KANL3/Tex30 alpha/beta hydrolase-like" evidence="1">
    <location>
        <begin position="16"/>
        <end position="199"/>
    </location>
</feature>
<dbReference type="GO" id="GO:0016787">
    <property type="term" value="F:hydrolase activity"/>
    <property type="evidence" value="ECO:0007669"/>
    <property type="project" value="UniProtKB-KW"/>
</dbReference>